<evidence type="ECO:0000259" key="7">
    <source>
        <dbReference type="Pfam" id="PF06813"/>
    </source>
</evidence>
<evidence type="ECO:0000256" key="4">
    <source>
        <dbReference type="ARBA" id="ARBA00023136"/>
    </source>
</evidence>
<feature type="transmembrane region" description="Helical" evidence="6">
    <location>
        <begin position="487"/>
        <end position="509"/>
    </location>
</feature>
<dbReference type="Proteomes" id="UP000239649">
    <property type="component" value="Unassembled WGS sequence"/>
</dbReference>
<feature type="transmembrane region" description="Helical" evidence="6">
    <location>
        <begin position="260"/>
        <end position="277"/>
    </location>
</feature>
<feature type="transmembrane region" description="Helical" evidence="6">
    <location>
        <begin position="116"/>
        <end position="135"/>
    </location>
</feature>
<feature type="region of interest" description="Disordered" evidence="5">
    <location>
        <begin position="630"/>
        <end position="661"/>
    </location>
</feature>
<dbReference type="OrthoDB" id="410267at2759"/>
<dbReference type="AlphaFoldDB" id="A0A2P6VAP9"/>
<gene>
    <name evidence="8" type="ORF">C2E20_5489</name>
</gene>
<feature type="transmembrane region" description="Helical" evidence="6">
    <location>
        <begin position="590"/>
        <end position="612"/>
    </location>
</feature>
<evidence type="ECO:0000256" key="1">
    <source>
        <dbReference type="ARBA" id="ARBA00004141"/>
    </source>
</evidence>
<feature type="domain" description="Nodulin-like" evidence="7">
    <location>
        <begin position="18"/>
        <end position="274"/>
    </location>
</feature>
<feature type="transmembrane region" description="Helical" evidence="6">
    <location>
        <begin position="228"/>
        <end position="248"/>
    </location>
</feature>
<keyword evidence="9" id="KW-1185">Reference proteome</keyword>
<evidence type="ECO:0000313" key="8">
    <source>
        <dbReference type="EMBL" id="PSC71179.1"/>
    </source>
</evidence>
<evidence type="ECO:0000256" key="5">
    <source>
        <dbReference type="SAM" id="MobiDB-lite"/>
    </source>
</evidence>
<comment type="subcellular location">
    <subcellularLocation>
        <location evidence="1">Membrane</location>
        <topology evidence="1">Multi-pass membrane protein</topology>
    </subcellularLocation>
</comment>
<dbReference type="EMBL" id="LHPF02000016">
    <property type="protein sequence ID" value="PSC71179.1"/>
    <property type="molecule type" value="Genomic_DNA"/>
</dbReference>
<dbReference type="PANTHER" id="PTHR21576">
    <property type="entry name" value="UNCHARACTERIZED NODULIN-LIKE PROTEIN"/>
    <property type="match status" value="1"/>
</dbReference>
<dbReference type="GO" id="GO:0016020">
    <property type="term" value="C:membrane"/>
    <property type="evidence" value="ECO:0007669"/>
    <property type="project" value="UniProtKB-SubCell"/>
</dbReference>
<evidence type="ECO:0000256" key="2">
    <source>
        <dbReference type="ARBA" id="ARBA00022692"/>
    </source>
</evidence>
<reference evidence="8 9" key="1">
    <citation type="journal article" date="2018" name="Plant J.">
        <title>Genome sequences of Chlorella sorokiniana UTEX 1602 and Micractinium conductrix SAG 241.80: implications to maltose excretion by a green alga.</title>
        <authorList>
            <person name="Arriola M.B."/>
            <person name="Velmurugan N."/>
            <person name="Zhang Y."/>
            <person name="Plunkett M.H."/>
            <person name="Hondzo H."/>
            <person name="Barney B.M."/>
        </authorList>
    </citation>
    <scope>NUCLEOTIDE SEQUENCE [LARGE SCALE GENOMIC DNA]</scope>
    <source>
        <strain evidence="8 9">SAG 241.80</strain>
    </source>
</reference>
<dbReference type="InterPro" id="IPR036259">
    <property type="entry name" value="MFS_trans_sf"/>
</dbReference>
<feature type="transmembrane region" description="Helical" evidence="6">
    <location>
        <begin position="155"/>
        <end position="179"/>
    </location>
</feature>
<feature type="transmembrane region" description="Helical" evidence="6">
    <location>
        <begin position="515"/>
        <end position="540"/>
    </location>
</feature>
<evidence type="ECO:0000256" key="6">
    <source>
        <dbReference type="SAM" id="Phobius"/>
    </source>
</evidence>
<evidence type="ECO:0000256" key="3">
    <source>
        <dbReference type="ARBA" id="ARBA00022989"/>
    </source>
</evidence>
<feature type="transmembrane region" description="Helical" evidence="6">
    <location>
        <begin position="90"/>
        <end position="110"/>
    </location>
</feature>
<dbReference type="PANTHER" id="PTHR21576:SF158">
    <property type="entry name" value="RIBOSOMAL RNA-PROCESSING PROTEIN 12-LIKE CONSERVED DOMAIN-CONTAINING PROTEIN"/>
    <property type="match status" value="1"/>
</dbReference>
<proteinExistence type="predicted"/>
<dbReference type="InterPro" id="IPR010658">
    <property type="entry name" value="Nodulin-like"/>
</dbReference>
<protein>
    <submittedName>
        <fullName evidence="8">MFS general substrate transporter isoform A</fullName>
    </submittedName>
</protein>
<evidence type="ECO:0000313" key="9">
    <source>
        <dbReference type="Proteomes" id="UP000239649"/>
    </source>
</evidence>
<feature type="transmembrane region" description="Helical" evidence="6">
    <location>
        <begin position="185"/>
        <end position="207"/>
    </location>
</feature>
<sequence length="661" mass="69305">MGGSCRWGRAFLPPYINKWWTFTASLGLALCCGLTYTVAIWSAELKSRFGLSQSELQLVASCANIGGYSGIFAGVLYDALERHKRFGPRIVLLIGCVLNASGYFGLWAALQGWFEARLWQLAALAAISANAGAWIDCTIMASNEVRNFPSSRGTVVGLLKAGIGLSGSLFASVYSGVFAPARAPFLLFLGLGPLAVGLLALPFLNTCTFVQVSELERGVHVFTSEGRFLFALQALGTLAVYLIVGATVNSLHPLDAHARAIMTAGAGLLLLPLLLIPSGSGGLLSKKAALTHTLSMYQDGSEDEEEEQEAAWERVASSRLEGGGGGDAEAARARGDAAPLPGSLKQPLLGSMERAANGGASTSRGRAAPGERGPLTLHGSASAASVAQAPFPELSPLQCLRSSSFWLLFAALTISMGSGLALLNNLNQLVKALAGVPHLDTPVLVSLFSVCNCADAHLLHPIACACSRMSLGWLPEHMLHTRGTPRLLFLPYLGALMAAACLGLAYAGMPALYPLAALTGFAFGGHWTLFPSLVSELFGLSRFAANYTLAQLAPALGSLTLAMGLTGWVYDRASARHGAAAEACLGHDCFRPAFQTLACLGLAATACGALLCRSRLGMYRAMHREVHSYDAETHRQDGTPAAVEGSTHGGRRRGSSDPSGQ</sequence>
<keyword evidence="4 6" id="KW-0472">Membrane</keyword>
<accession>A0A2P6VAP9</accession>
<dbReference type="SUPFAM" id="SSF103473">
    <property type="entry name" value="MFS general substrate transporter"/>
    <property type="match status" value="1"/>
</dbReference>
<feature type="transmembrane region" description="Helical" evidence="6">
    <location>
        <begin position="20"/>
        <end position="43"/>
    </location>
</feature>
<name>A0A2P6VAP9_9CHLO</name>
<keyword evidence="2 6" id="KW-0812">Transmembrane</keyword>
<dbReference type="Gene3D" id="1.20.1250.20">
    <property type="entry name" value="MFS general substrate transporter like domains"/>
    <property type="match status" value="2"/>
</dbReference>
<organism evidence="8 9">
    <name type="scientific">Micractinium conductrix</name>
    <dbReference type="NCBI Taxonomy" id="554055"/>
    <lineage>
        <taxon>Eukaryota</taxon>
        <taxon>Viridiplantae</taxon>
        <taxon>Chlorophyta</taxon>
        <taxon>core chlorophytes</taxon>
        <taxon>Trebouxiophyceae</taxon>
        <taxon>Chlorellales</taxon>
        <taxon>Chlorellaceae</taxon>
        <taxon>Chlorella clade</taxon>
        <taxon>Micractinium</taxon>
    </lineage>
</organism>
<keyword evidence="3 6" id="KW-1133">Transmembrane helix</keyword>
<feature type="transmembrane region" description="Helical" evidence="6">
    <location>
        <begin position="58"/>
        <end position="78"/>
    </location>
</feature>
<comment type="caution">
    <text evidence="8">The sequence shown here is derived from an EMBL/GenBank/DDBJ whole genome shotgun (WGS) entry which is preliminary data.</text>
</comment>
<feature type="transmembrane region" description="Helical" evidence="6">
    <location>
        <begin position="552"/>
        <end position="570"/>
    </location>
</feature>
<feature type="region of interest" description="Disordered" evidence="5">
    <location>
        <begin position="318"/>
        <end position="379"/>
    </location>
</feature>
<dbReference type="Pfam" id="PF06813">
    <property type="entry name" value="Nodulin-like"/>
    <property type="match status" value="1"/>
</dbReference>
<dbReference type="STRING" id="554055.A0A2P6VAP9"/>